<dbReference type="InterPro" id="IPR011053">
    <property type="entry name" value="Single_hybrid_motif"/>
</dbReference>
<dbReference type="GO" id="GO:0006086">
    <property type="term" value="P:pyruvate decarboxylation to acetyl-CoA"/>
    <property type="evidence" value="ECO:0007669"/>
    <property type="project" value="InterPro"/>
</dbReference>
<reference evidence="4 5" key="1">
    <citation type="journal article" date="2015" name="Genome Announc.">
        <title>Genome Assemblies of Three Soil-Associated Devosia species: D. insulae, D. limi, and D. soli.</title>
        <authorList>
            <person name="Hassan Y.I."/>
            <person name="Lepp D."/>
            <person name="Zhou T."/>
        </authorList>
    </citation>
    <scope>NUCLEOTIDE SEQUENCE [LARGE SCALE GENOMIC DNA]</scope>
    <source>
        <strain evidence="4 5">DS-56</strain>
    </source>
</reference>
<evidence type="ECO:0000313" key="5">
    <source>
        <dbReference type="Proteomes" id="UP000095463"/>
    </source>
</evidence>
<dbReference type="AlphaFoldDB" id="A0A1E5XTA0"/>
<keyword evidence="5" id="KW-1185">Reference proteome</keyword>
<dbReference type="InterPro" id="IPR000089">
    <property type="entry name" value="Biotin_lipoyl"/>
</dbReference>
<dbReference type="SUPFAM" id="SSF51230">
    <property type="entry name" value="Single hybrid motif"/>
    <property type="match status" value="1"/>
</dbReference>
<dbReference type="Proteomes" id="UP000095463">
    <property type="component" value="Unassembled WGS sequence"/>
</dbReference>
<comment type="cofactor">
    <cofactor evidence="1">
        <name>(R)-lipoate</name>
        <dbReference type="ChEBI" id="CHEBI:83088"/>
    </cofactor>
</comment>
<organism evidence="4 5">
    <name type="scientific">Devosia insulae DS-56</name>
    <dbReference type="NCBI Taxonomy" id="1116389"/>
    <lineage>
        <taxon>Bacteria</taxon>
        <taxon>Pseudomonadati</taxon>
        <taxon>Pseudomonadota</taxon>
        <taxon>Alphaproteobacteria</taxon>
        <taxon>Hyphomicrobiales</taxon>
        <taxon>Devosiaceae</taxon>
        <taxon>Devosia</taxon>
    </lineage>
</organism>
<dbReference type="Pfam" id="PF00364">
    <property type="entry name" value="Biotin_lipoyl"/>
    <property type="match status" value="1"/>
</dbReference>
<dbReference type="CDD" id="cd06849">
    <property type="entry name" value="lipoyl_domain"/>
    <property type="match status" value="1"/>
</dbReference>
<dbReference type="Gene3D" id="2.40.50.100">
    <property type="match status" value="1"/>
</dbReference>
<dbReference type="PROSITE" id="PS00189">
    <property type="entry name" value="LIPOYL"/>
    <property type="match status" value="1"/>
</dbReference>
<comment type="caution">
    <text evidence="4">The sequence shown here is derived from an EMBL/GenBank/DDBJ whole genome shotgun (WGS) entry which is preliminary data.</text>
</comment>
<proteinExistence type="predicted"/>
<dbReference type="GO" id="GO:0045254">
    <property type="term" value="C:pyruvate dehydrogenase complex"/>
    <property type="evidence" value="ECO:0007669"/>
    <property type="project" value="InterPro"/>
</dbReference>
<evidence type="ECO:0000256" key="1">
    <source>
        <dbReference type="ARBA" id="ARBA00001938"/>
    </source>
</evidence>
<evidence type="ECO:0000259" key="3">
    <source>
        <dbReference type="PROSITE" id="PS50968"/>
    </source>
</evidence>
<protein>
    <recommendedName>
        <fullName evidence="3">Lipoyl-binding domain-containing protein</fullName>
    </recommendedName>
</protein>
<dbReference type="PROSITE" id="PS50968">
    <property type="entry name" value="BIOTINYL_LIPOYL"/>
    <property type="match status" value="1"/>
</dbReference>
<name>A0A1E5XTA0_9HYPH</name>
<evidence type="ECO:0000256" key="2">
    <source>
        <dbReference type="ARBA" id="ARBA00022823"/>
    </source>
</evidence>
<dbReference type="OrthoDB" id="9805770at2"/>
<accession>A0A1E5XTA0</accession>
<dbReference type="InterPro" id="IPR003016">
    <property type="entry name" value="2-oxoA_DH_lipoyl-BS"/>
</dbReference>
<keyword evidence="2" id="KW-0450">Lipoyl</keyword>
<evidence type="ECO:0000313" key="4">
    <source>
        <dbReference type="EMBL" id="OEO31821.1"/>
    </source>
</evidence>
<gene>
    <name evidence="4" type="ORF">VW23_014435</name>
</gene>
<dbReference type="InterPro" id="IPR045257">
    <property type="entry name" value="E2/Pdx1"/>
</dbReference>
<feature type="domain" description="Lipoyl-binding" evidence="3">
    <location>
        <begin position="1"/>
        <end position="71"/>
    </location>
</feature>
<sequence length="72" mass="7390">MPFGDLTVSEGTLVKWLKAVGDAVKEGDVVAEIETDKAVVEIEAPASGTLSAIDQPVGAVVPMVGRIGGIRK</sequence>
<dbReference type="PANTHER" id="PTHR23151:SF90">
    <property type="entry name" value="DIHYDROLIPOYLLYSINE-RESIDUE ACETYLTRANSFERASE COMPONENT OF PYRUVATE DEHYDROGENASE COMPLEX, MITOCHONDRIAL-RELATED"/>
    <property type="match status" value="1"/>
</dbReference>
<dbReference type="EMBL" id="LAJE02000120">
    <property type="protein sequence ID" value="OEO31821.1"/>
    <property type="molecule type" value="Genomic_DNA"/>
</dbReference>
<dbReference type="PANTHER" id="PTHR23151">
    <property type="entry name" value="DIHYDROLIPOAMIDE ACETYL/SUCCINYL-TRANSFERASE-RELATED"/>
    <property type="match status" value="1"/>
</dbReference>